<dbReference type="EMBL" id="KN818313">
    <property type="protein sequence ID" value="KIL59560.1"/>
    <property type="molecule type" value="Genomic_DNA"/>
</dbReference>
<reference evidence="2 3" key="1">
    <citation type="submission" date="2014-04" db="EMBL/GenBank/DDBJ databases">
        <title>Evolutionary Origins and Diversification of the Mycorrhizal Mutualists.</title>
        <authorList>
            <consortium name="DOE Joint Genome Institute"/>
            <consortium name="Mycorrhizal Genomics Consortium"/>
            <person name="Kohler A."/>
            <person name="Kuo A."/>
            <person name="Nagy L.G."/>
            <person name="Floudas D."/>
            <person name="Copeland A."/>
            <person name="Barry K.W."/>
            <person name="Cichocki N."/>
            <person name="Veneault-Fourrey C."/>
            <person name="LaButti K."/>
            <person name="Lindquist E.A."/>
            <person name="Lipzen A."/>
            <person name="Lundell T."/>
            <person name="Morin E."/>
            <person name="Murat C."/>
            <person name="Riley R."/>
            <person name="Ohm R."/>
            <person name="Sun H."/>
            <person name="Tunlid A."/>
            <person name="Henrissat B."/>
            <person name="Grigoriev I.V."/>
            <person name="Hibbett D.S."/>
            <person name="Martin F."/>
        </authorList>
    </citation>
    <scope>NUCLEOTIDE SEQUENCE [LARGE SCALE GENOMIC DNA]</scope>
    <source>
        <strain evidence="2 3">Koide BX008</strain>
    </source>
</reference>
<evidence type="ECO:0000313" key="2">
    <source>
        <dbReference type="EMBL" id="KIL59560.1"/>
    </source>
</evidence>
<dbReference type="AlphaFoldDB" id="A0A0C2S9V2"/>
<sequence>MRVIAQPPIPTGKDQAEGPGPPPTIDPSMTNLPSTDRIPGQVWADFHRITTDIQTLAAKWLANQSSDAFLASWNTKLALSSGNFTRE</sequence>
<feature type="region of interest" description="Disordered" evidence="1">
    <location>
        <begin position="1"/>
        <end position="37"/>
    </location>
</feature>
<dbReference type="InParanoid" id="A0A0C2S9V2"/>
<evidence type="ECO:0000313" key="3">
    <source>
        <dbReference type="Proteomes" id="UP000054549"/>
    </source>
</evidence>
<name>A0A0C2S9V2_AMAMK</name>
<proteinExistence type="predicted"/>
<keyword evidence="3" id="KW-1185">Reference proteome</keyword>
<protein>
    <submittedName>
        <fullName evidence="2">Uncharacterized protein</fullName>
    </submittedName>
</protein>
<dbReference type="Proteomes" id="UP000054549">
    <property type="component" value="Unassembled WGS sequence"/>
</dbReference>
<dbReference type="HOGENOM" id="CLU_2482892_0_0_1"/>
<evidence type="ECO:0000256" key="1">
    <source>
        <dbReference type="SAM" id="MobiDB-lite"/>
    </source>
</evidence>
<accession>A0A0C2S9V2</accession>
<gene>
    <name evidence="2" type="ORF">M378DRAFT_169068</name>
</gene>
<organism evidence="2 3">
    <name type="scientific">Amanita muscaria (strain Koide BX008)</name>
    <dbReference type="NCBI Taxonomy" id="946122"/>
    <lineage>
        <taxon>Eukaryota</taxon>
        <taxon>Fungi</taxon>
        <taxon>Dikarya</taxon>
        <taxon>Basidiomycota</taxon>
        <taxon>Agaricomycotina</taxon>
        <taxon>Agaricomycetes</taxon>
        <taxon>Agaricomycetidae</taxon>
        <taxon>Agaricales</taxon>
        <taxon>Pluteineae</taxon>
        <taxon>Amanitaceae</taxon>
        <taxon>Amanita</taxon>
    </lineage>
</organism>